<accession>A0ABN2I611</accession>
<proteinExistence type="predicted"/>
<evidence type="ECO:0008006" key="3">
    <source>
        <dbReference type="Google" id="ProtNLM"/>
    </source>
</evidence>
<dbReference type="EMBL" id="BAAAQG010000003">
    <property type="protein sequence ID" value="GAA1699082.1"/>
    <property type="molecule type" value="Genomic_DNA"/>
</dbReference>
<keyword evidence="2" id="KW-1185">Reference proteome</keyword>
<dbReference type="Proteomes" id="UP001500383">
    <property type="component" value="Unassembled WGS sequence"/>
</dbReference>
<reference evidence="1 2" key="1">
    <citation type="journal article" date="2019" name="Int. J. Syst. Evol. Microbiol.">
        <title>The Global Catalogue of Microorganisms (GCM) 10K type strain sequencing project: providing services to taxonomists for standard genome sequencing and annotation.</title>
        <authorList>
            <consortium name="The Broad Institute Genomics Platform"/>
            <consortium name="The Broad Institute Genome Sequencing Center for Infectious Disease"/>
            <person name="Wu L."/>
            <person name="Ma J."/>
        </authorList>
    </citation>
    <scope>NUCLEOTIDE SEQUENCE [LARGE SCALE GENOMIC DNA]</scope>
    <source>
        <strain evidence="1 2">JCM 16002</strain>
    </source>
</reference>
<sequence length="78" mass="8505">MRELLQTMINVLLYADADSAWGAEWNARTTDRTNRRNGYRLRPWTLASAPSTSPSRSCAQAATFPSGFSSAASGPSPR</sequence>
<evidence type="ECO:0000313" key="1">
    <source>
        <dbReference type="EMBL" id="GAA1699082.1"/>
    </source>
</evidence>
<comment type="caution">
    <text evidence="1">The sequence shown here is derived from an EMBL/GenBank/DDBJ whole genome shotgun (WGS) entry which is preliminary data.</text>
</comment>
<gene>
    <name evidence="1" type="ORF">GCM10009831_04150</name>
</gene>
<evidence type="ECO:0000313" key="2">
    <source>
        <dbReference type="Proteomes" id="UP001500383"/>
    </source>
</evidence>
<protein>
    <recommendedName>
        <fullName evidence="3">Transposase</fullName>
    </recommendedName>
</protein>
<organism evidence="1 2">
    <name type="scientific">Dietzia cercidiphylli</name>
    <dbReference type="NCBI Taxonomy" id="498199"/>
    <lineage>
        <taxon>Bacteria</taxon>
        <taxon>Bacillati</taxon>
        <taxon>Actinomycetota</taxon>
        <taxon>Actinomycetes</taxon>
        <taxon>Mycobacteriales</taxon>
        <taxon>Dietziaceae</taxon>
        <taxon>Dietzia</taxon>
    </lineage>
</organism>
<name>A0ABN2I611_9ACTN</name>